<reference evidence="2 3" key="2">
    <citation type="submission" date="2019-09" db="EMBL/GenBank/DDBJ databases">
        <authorList>
            <person name="Jin C."/>
        </authorList>
    </citation>
    <scope>NUCLEOTIDE SEQUENCE [LARGE SCALE GENOMIC DNA]</scope>
    <source>
        <strain evidence="2 3">BN140078</strain>
    </source>
</reference>
<comment type="caution">
    <text evidence="2">The sequence shown here is derived from an EMBL/GenBank/DDBJ whole genome shotgun (WGS) entry which is preliminary data.</text>
</comment>
<protein>
    <submittedName>
        <fullName evidence="2">DNA-binding protein</fullName>
    </submittedName>
</protein>
<dbReference type="Gene3D" id="3.30.1330.80">
    <property type="entry name" value="Hypothetical protein, similar to alpha- acetolactate decarboxylase, domain 2"/>
    <property type="match status" value="1"/>
</dbReference>
<organism evidence="2 3">
    <name type="scientific">Chitinophaga agrisoli</name>
    <dbReference type="NCBI Taxonomy" id="2607653"/>
    <lineage>
        <taxon>Bacteria</taxon>
        <taxon>Pseudomonadati</taxon>
        <taxon>Bacteroidota</taxon>
        <taxon>Chitinophagia</taxon>
        <taxon>Chitinophagales</taxon>
        <taxon>Chitinophagaceae</taxon>
        <taxon>Chitinophaga</taxon>
    </lineage>
</organism>
<evidence type="ECO:0000313" key="2">
    <source>
        <dbReference type="EMBL" id="KAA2243892.1"/>
    </source>
</evidence>
<dbReference type="AlphaFoldDB" id="A0A5B2VZY2"/>
<proteinExistence type="predicted"/>
<dbReference type="Pfam" id="PF03479">
    <property type="entry name" value="PCC"/>
    <property type="match status" value="1"/>
</dbReference>
<accession>A0A5B2VZY2</accession>
<name>A0A5B2VZY2_9BACT</name>
<dbReference type="PANTHER" id="PTHR34988:SF1">
    <property type="entry name" value="DNA-BINDING PROTEIN"/>
    <property type="match status" value="1"/>
</dbReference>
<dbReference type="InterPro" id="IPR005175">
    <property type="entry name" value="PPC_dom"/>
</dbReference>
<gene>
    <name evidence="2" type="ORF">F0L74_12655</name>
</gene>
<keyword evidence="2" id="KW-0238">DNA-binding</keyword>
<sequence length="176" mass="19054">MLVCLSANAQEQEYVSPVKPPLTGRSPGVKVKLISDNGTTKTYAVIFAAGDEVLSGLKEFAIKYKVQSAHFTAIGDAISSKYGWYDKSRQMFKVFKIDNFAEITSLVGDIALYNGTPVVHGHVNFGTEDGTVRGGHLLEAVVSPTLEAIVTVEPEALYKKLSPEFGISVIDTDLKK</sequence>
<evidence type="ECO:0000313" key="3">
    <source>
        <dbReference type="Proteomes" id="UP000324611"/>
    </source>
</evidence>
<feature type="domain" description="PPC" evidence="1">
    <location>
        <begin position="35"/>
        <end position="173"/>
    </location>
</feature>
<dbReference type="SUPFAM" id="SSF117856">
    <property type="entry name" value="AF0104/ALDC/Ptd012-like"/>
    <property type="match status" value="1"/>
</dbReference>
<evidence type="ECO:0000259" key="1">
    <source>
        <dbReference type="PROSITE" id="PS51742"/>
    </source>
</evidence>
<dbReference type="Proteomes" id="UP000324611">
    <property type="component" value="Unassembled WGS sequence"/>
</dbReference>
<dbReference type="PANTHER" id="PTHR34988">
    <property type="entry name" value="PROTEIN, PUTATIVE-RELATED"/>
    <property type="match status" value="1"/>
</dbReference>
<dbReference type="CDD" id="cd11378">
    <property type="entry name" value="DUF296"/>
    <property type="match status" value="1"/>
</dbReference>
<dbReference type="PROSITE" id="PS51742">
    <property type="entry name" value="PPC"/>
    <property type="match status" value="1"/>
</dbReference>
<keyword evidence="3" id="KW-1185">Reference proteome</keyword>
<dbReference type="EMBL" id="VUOC01000002">
    <property type="protein sequence ID" value="KAA2243892.1"/>
    <property type="molecule type" value="Genomic_DNA"/>
</dbReference>
<dbReference type="GO" id="GO:0003677">
    <property type="term" value="F:DNA binding"/>
    <property type="evidence" value="ECO:0007669"/>
    <property type="project" value="UniProtKB-KW"/>
</dbReference>
<reference evidence="2 3" key="1">
    <citation type="submission" date="2019-09" db="EMBL/GenBank/DDBJ databases">
        <title>Chitinophaga ginsengihumi sp. nov., isolated from soil of ginseng rhizosphere.</title>
        <authorList>
            <person name="Lee J."/>
        </authorList>
    </citation>
    <scope>NUCLEOTIDE SEQUENCE [LARGE SCALE GENOMIC DNA]</scope>
    <source>
        <strain evidence="2 3">BN140078</strain>
    </source>
</reference>